<dbReference type="EMBL" id="BAABKN010000015">
    <property type="protein sequence ID" value="GAA4740693.1"/>
    <property type="molecule type" value="Genomic_DNA"/>
</dbReference>
<sequence>MAWFDEAELQSTVDRWRDAADQLRRPLRIGDTFWVRGYSPSSAEGWADLRDVTIHARAMAKAGVALVARAAPVLPPRRADRPLSGSRRVHRGGLGRSGELGDQRRLRQAPLQPTPTRGRWR</sequence>
<proteinExistence type="predicted"/>
<comment type="caution">
    <text evidence="2">The sequence shown here is derived from an EMBL/GenBank/DDBJ whole genome shotgun (WGS) entry which is preliminary data.</text>
</comment>
<evidence type="ECO:0000313" key="3">
    <source>
        <dbReference type="Proteomes" id="UP001499882"/>
    </source>
</evidence>
<dbReference type="Proteomes" id="UP001499882">
    <property type="component" value="Unassembled WGS sequence"/>
</dbReference>
<protein>
    <submittedName>
        <fullName evidence="2">Uncharacterized protein</fullName>
    </submittedName>
</protein>
<feature type="region of interest" description="Disordered" evidence="1">
    <location>
        <begin position="75"/>
        <end position="121"/>
    </location>
</feature>
<accession>A0ABP8YYU7</accession>
<organism evidence="2 3">
    <name type="scientific">Nocardioides endophyticus</name>
    <dbReference type="NCBI Taxonomy" id="1353775"/>
    <lineage>
        <taxon>Bacteria</taxon>
        <taxon>Bacillati</taxon>
        <taxon>Actinomycetota</taxon>
        <taxon>Actinomycetes</taxon>
        <taxon>Propionibacteriales</taxon>
        <taxon>Nocardioidaceae</taxon>
        <taxon>Nocardioides</taxon>
    </lineage>
</organism>
<evidence type="ECO:0000256" key="1">
    <source>
        <dbReference type="SAM" id="MobiDB-lite"/>
    </source>
</evidence>
<evidence type="ECO:0000313" key="2">
    <source>
        <dbReference type="EMBL" id="GAA4740693.1"/>
    </source>
</evidence>
<reference evidence="3" key="1">
    <citation type="journal article" date="2019" name="Int. J. Syst. Evol. Microbiol.">
        <title>The Global Catalogue of Microorganisms (GCM) 10K type strain sequencing project: providing services to taxonomists for standard genome sequencing and annotation.</title>
        <authorList>
            <consortium name="The Broad Institute Genomics Platform"/>
            <consortium name="The Broad Institute Genome Sequencing Center for Infectious Disease"/>
            <person name="Wu L."/>
            <person name="Ma J."/>
        </authorList>
    </citation>
    <scope>NUCLEOTIDE SEQUENCE [LARGE SCALE GENOMIC DNA]</scope>
    <source>
        <strain evidence="3">JCM 18532</strain>
    </source>
</reference>
<name>A0ABP8YYU7_9ACTN</name>
<gene>
    <name evidence="2" type="ORF">GCM10023350_26470</name>
</gene>
<keyword evidence="3" id="KW-1185">Reference proteome</keyword>